<evidence type="ECO:0000313" key="3">
    <source>
        <dbReference type="Proteomes" id="UP000298663"/>
    </source>
</evidence>
<keyword evidence="3" id="KW-1185">Reference proteome</keyword>
<evidence type="ECO:0008006" key="4">
    <source>
        <dbReference type="Google" id="ProtNLM"/>
    </source>
</evidence>
<organism evidence="2 3">
    <name type="scientific">Steinernema carpocapsae</name>
    <name type="common">Entomopathogenic nematode</name>
    <dbReference type="NCBI Taxonomy" id="34508"/>
    <lineage>
        <taxon>Eukaryota</taxon>
        <taxon>Metazoa</taxon>
        <taxon>Ecdysozoa</taxon>
        <taxon>Nematoda</taxon>
        <taxon>Chromadorea</taxon>
        <taxon>Rhabditida</taxon>
        <taxon>Tylenchina</taxon>
        <taxon>Panagrolaimomorpha</taxon>
        <taxon>Strongyloidoidea</taxon>
        <taxon>Steinernematidae</taxon>
        <taxon>Steinernema</taxon>
    </lineage>
</organism>
<keyword evidence="1" id="KW-0732">Signal</keyword>
<evidence type="ECO:0000256" key="1">
    <source>
        <dbReference type="SAM" id="SignalP"/>
    </source>
</evidence>
<sequence>MVSIGCFFRFEMAFQTVVLLLIVLSAACALECYNYPNDDKKTTTECTGALGGWCSKVTSTSGSVTGVARACMTKGRCEILNAVNNCSAASGNTTCCCNTKLCNGATATYLNLGGFSLLLARFVL</sequence>
<protein>
    <recommendedName>
        <fullName evidence="4">UPAR/Ly6 domain-containing protein</fullName>
    </recommendedName>
</protein>
<evidence type="ECO:0000313" key="2">
    <source>
        <dbReference type="EMBL" id="TKR95804.1"/>
    </source>
</evidence>
<dbReference type="Proteomes" id="UP000298663">
    <property type="component" value="Unassembled WGS sequence"/>
</dbReference>
<proteinExistence type="predicted"/>
<reference evidence="2 3" key="2">
    <citation type="journal article" date="2019" name="G3 (Bethesda)">
        <title>Hybrid Assembly of the Genome of the Entomopathogenic Nematode Steinernema carpocapsae Identifies the X-Chromosome.</title>
        <authorList>
            <person name="Serra L."/>
            <person name="Macchietto M."/>
            <person name="Macias-Munoz A."/>
            <person name="McGill C.J."/>
            <person name="Rodriguez I.M."/>
            <person name="Rodriguez B."/>
            <person name="Murad R."/>
            <person name="Mortazavi A."/>
        </authorList>
    </citation>
    <scope>NUCLEOTIDE SEQUENCE [LARGE SCALE GENOMIC DNA]</scope>
    <source>
        <strain evidence="2 3">ALL</strain>
    </source>
</reference>
<name>A0A4U5PI31_STECR</name>
<feature type="signal peptide" evidence="1">
    <location>
        <begin position="1"/>
        <end position="29"/>
    </location>
</feature>
<accession>A0A4U5PI31</accession>
<feature type="chain" id="PRO_5020539285" description="UPAR/Ly6 domain-containing protein" evidence="1">
    <location>
        <begin position="30"/>
        <end position="124"/>
    </location>
</feature>
<dbReference type="AlphaFoldDB" id="A0A4U5PI31"/>
<comment type="caution">
    <text evidence="2">The sequence shown here is derived from an EMBL/GenBank/DDBJ whole genome shotgun (WGS) entry which is preliminary data.</text>
</comment>
<gene>
    <name evidence="2" type="ORF">L596_009925</name>
</gene>
<dbReference type="EMBL" id="AZBU02000002">
    <property type="protein sequence ID" value="TKR95804.1"/>
    <property type="molecule type" value="Genomic_DNA"/>
</dbReference>
<reference evidence="2 3" key="1">
    <citation type="journal article" date="2015" name="Genome Biol.">
        <title>Comparative genomics of Steinernema reveals deeply conserved gene regulatory networks.</title>
        <authorList>
            <person name="Dillman A.R."/>
            <person name="Macchietto M."/>
            <person name="Porter C.F."/>
            <person name="Rogers A."/>
            <person name="Williams B."/>
            <person name="Antoshechkin I."/>
            <person name="Lee M.M."/>
            <person name="Goodwin Z."/>
            <person name="Lu X."/>
            <person name="Lewis E.E."/>
            <person name="Goodrich-Blair H."/>
            <person name="Stock S.P."/>
            <person name="Adams B.J."/>
            <person name="Sternberg P.W."/>
            <person name="Mortazavi A."/>
        </authorList>
    </citation>
    <scope>NUCLEOTIDE SEQUENCE [LARGE SCALE GENOMIC DNA]</scope>
    <source>
        <strain evidence="2 3">ALL</strain>
    </source>
</reference>